<dbReference type="AlphaFoldDB" id="A0A552UWS2"/>
<dbReference type="RefSeq" id="WP_143374697.1">
    <property type="nucleotide sequence ID" value="NZ_VJVZ01000012.1"/>
</dbReference>
<keyword evidence="1" id="KW-0812">Transmembrane</keyword>
<keyword evidence="3" id="KW-1185">Reference proteome</keyword>
<dbReference type="Proteomes" id="UP000320643">
    <property type="component" value="Unassembled WGS sequence"/>
</dbReference>
<organism evidence="2 3">
    <name type="scientific">Flavobacterium zepuense</name>
    <dbReference type="NCBI Taxonomy" id="2593302"/>
    <lineage>
        <taxon>Bacteria</taxon>
        <taxon>Pseudomonadati</taxon>
        <taxon>Bacteroidota</taxon>
        <taxon>Flavobacteriia</taxon>
        <taxon>Flavobacteriales</taxon>
        <taxon>Flavobacteriaceae</taxon>
        <taxon>Flavobacterium</taxon>
    </lineage>
</organism>
<dbReference type="EMBL" id="VJVZ01000012">
    <property type="protein sequence ID" value="TRW22655.1"/>
    <property type="molecule type" value="Genomic_DNA"/>
</dbReference>
<evidence type="ECO:0000313" key="2">
    <source>
        <dbReference type="EMBL" id="TRW22655.1"/>
    </source>
</evidence>
<feature type="transmembrane region" description="Helical" evidence="1">
    <location>
        <begin position="85"/>
        <end position="106"/>
    </location>
</feature>
<dbReference type="OrthoDB" id="329514at2"/>
<feature type="transmembrane region" description="Helical" evidence="1">
    <location>
        <begin position="126"/>
        <end position="144"/>
    </location>
</feature>
<protein>
    <recommendedName>
        <fullName evidence="4">50S ribosomal protein L27</fullName>
    </recommendedName>
</protein>
<keyword evidence="1" id="KW-1133">Transmembrane helix</keyword>
<evidence type="ECO:0000313" key="3">
    <source>
        <dbReference type="Proteomes" id="UP000320643"/>
    </source>
</evidence>
<evidence type="ECO:0000256" key="1">
    <source>
        <dbReference type="SAM" id="Phobius"/>
    </source>
</evidence>
<evidence type="ECO:0008006" key="4">
    <source>
        <dbReference type="Google" id="ProtNLM"/>
    </source>
</evidence>
<sequence length="146" mass="16245">MYETVLDLHSYWAFGVLGLLLIAALNSFAGLATKRPFTAQDKRIAMLALIFSHVQLVIGVILLFVNPKLELAKVAGMGGVMKDSYLRLIFVEHPLVNIIAIALITIGWSKHKKADDATAKFKKIGYMYAIALVLLLSRIPWGQWFS</sequence>
<comment type="caution">
    <text evidence="2">The sequence shown here is derived from an EMBL/GenBank/DDBJ whole genome shotgun (WGS) entry which is preliminary data.</text>
</comment>
<feature type="transmembrane region" description="Helical" evidence="1">
    <location>
        <begin position="12"/>
        <end position="32"/>
    </location>
</feature>
<keyword evidence="1" id="KW-0472">Membrane</keyword>
<name>A0A552UWS2_9FLAO</name>
<accession>A0A552UWS2</accession>
<gene>
    <name evidence="2" type="ORF">FMM05_17400</name>
</gene>
<feature type="transmembrane region" description="Helical" evidence="1">
    <location>
        <begin position="44"/>
        <end position="65"/>
    </location>
</feature>
<proteinExistence type="predicted"/>
<reference evidence="2 3" key="1">
    <citation type="submission" date="2019-07" db="EMBL/GenBank/DDBJ databases">
        <title>Flavobacterium sp. nov., isolated from glacier ice.</title>
        <authorList>
            <person name="Liu Q."/>
            <person name="Xin Y.-H."/>
        </authorList>
    </citation>
    <scope>NUCLEOTIDE SEQUENCE [LARGE SCALE GENOMIC DNA]</scope>
    <source>
        <strain evidence="2 3">ZT4R6</strain>
    </source>
</reference>